<accession>A0AAN7JVD7</accession>
<evidence type="ECO:0000313" key="2">
    <source>
        <dbReference type="Proteomes" id="UP001345219"/>
    </source>
</evidence>
<gene>
    <name evidence="1" type="ORF">SAY87_022213</name>
</gene>
<dbReference type="EMBL" id="JAXIOK010000016">
    <property type="protein sequence ID" value="KAK4753415.1"/>
    <property type="molecule type" value="Genomic_DNA"/>
</dbReference>
<evidence type="ECO:0000313" key="1">
    <source>
        <dbReference type="EMBL" id="KAK4753415.1"/>
    </source>
</evidence>
<protein>
    <submittedName>
        <fullName evidence="1">Uncharacterized protein</fullName>
    </submittedName>
</protein>
<keyword evidence="2" id="KW-1185">Reference proteome</keyword>
<dbReference type="AlphaFoldDB" id="A0AAN7JVD7"/>
<dbReference type="Proteomes" id="UP001345219">
    <property type="component" value="Chromosome 16"/>
</dbReference>
<sequence>MVAATGTGTVGEGLRVANMIPIIMASSMLHHWQEPVFRELLGLIDQKNVLVEVAGALHPRKSYV</sequence>
<reference evidence="1 2" key="1">
    <citation type="journal article" date="2023" name="Hortic Res">
        <title>Pangenome of water caltrop reveals structural variations and asymmetric subgenome divergence after allopolyploidization.</title>
        <authorList>
            <person name="Zhang X."/>
            <person name="Chen Y."/>
            <person name="Wang L."/>
            <person name="Yuan Y."/>
            <person name="Fang M."/>
            <person name="Shi L."/>
            <person name="Lu R."/>
            <person name="Comes H.P."/>
            <person name="Ma Y."/>
            <person name="Chen Y."/>
            <person name="Huang G."/>
            <person name="Zhou Y."/>
            <person name="Zheng Z."/>
            <person name="Qiu Y."/>
        </authorList>
    </citation>
    <scope>NUCLEOTIDE SEQUENCE [LARGE SCALE GENOMIC DNA]</scope>
    <source>
        <tissue evidence="1">Roots</tissue>
    </source>
</reference>
<name>A0AAN7JVD7_9MYRT</name>
<organism evidence="1 2">
    <name type="scientific">Trapa incisa</name>
    <dbReference type="NCBI Taxonomy" id="236973"/>
    <lineage>
        <taxon>Eukaryota</taxon>
        <taxon>Viridiplantae</taxon>
        <taxon>Streptophyta</taxon>
        <taxon>Embryophyta</taxon>
        <taxon>Tracheophyta</taxon>
        <taxon>Spermatophyta</taxon>
        <taxon>Magnoliopsida</taxon>
        <taxon>eudicotyledons</taxon>
        <taxon>Gunneridae</taxon>
        <taxon>Pentapetalae</taxon>
        <taxon>rosids</taxon>
        <taxon>malvids</taxon>
        <taxon>Myrtales</taxon>
        <taxon>Lythraceae</taxon>
        <taxon>Trapa</taxon>
    </lineage>
</organism>
<proteinExistence type="predicted"/>
<comment type="caution">
    <text evidence="1">The sequence shown here is derived from an EMBL/GenBank/DDBJ whole genome shotgun (WGS) entry which is preliminary data.</text>
</comment>